<reference evidence="3 4" key="1">
    <citation type="submission" date="2018-10" db="EMBL/GenBank/DDBJ databases">
        <title>Isolation, diversity and antibacterial activity of antinobacteria from the wheat rhizosphere soil.</title>
        <authorList>
            <person name="Sun T."/>
        </authorList>
    </citation>
    <scope>NUCLEOTIDE SEQUENCE [LARGE SCALE GENOMIC DNA]</scope>
    <source>
        <strain evidence="3 4">SJ-23</strain>
    </source>
</reference>
<dbReference type="GO" id="GO:0003700">
    <property type="term" value="F:DNA-binding transcription factor activity"/>
    <property type="evidence" value="ECO:0007669"/>
    <property type="project" value="InterPro"/>
</dbReference>
<dbReference type="OrthoDB" id="162531at2"/>
<evidence type="ECO:0000313" key="4">
    <source>
        <dbReference type="Proteomes" id="UP000275048"/>
    </source>
</evidence>
<dbReference type="InterPro" id="IPR039422">
    <property type="entry name" value="MarR/SlyA-like"/>
</dbReference>
<dbReference type="InterPro" id="IPR000835">
    <property type="entry name" value="HTH_MarR-typ"/>
</dbReference>
<evidence type="ECO:0000259" key="2">
    <source>
        <dbReference type="SMART" id="SM00347"/>
    </source>
</evidence>
<dbReference type="SUPFAM" id="SSF46785">
    <property type="entry name" value="Winged helix' DNA-binding domain"/>
    <property type="match status" value="1"/>
</dbReference>
<evidence type="ECO:0000256" key="1">
    <source>
        <dbReference type="SAM" id="MobiDB-lite"/>
    </source>
</evidence>
<dbReference type="Gene3D" id="1.10.10.10">
    <property type="entry name" value="Winged helix-like DNA-binding domain superfamily/Winged helix DNA-binding domain"/>
    <property type="match status" value="1"/>
</dbReference>
<dbReference type="GO" id="GO:0006950">
    <property type="term" value="P:response to stress"/>
    <property type="evidence" value="ECO:0007669"/>
    <property type="project" value="TreeGrafter"/>
</dbReference>
<dbReference type="AlphaFoldDB" id="A0A3M8A8T5"/>
<dbReference type="Pfam" id="PF12802">
    <property type="entry name" value="MarR_2"/>
    <property type="match status" value="1"/>
</dbReference>
<dbReference type="Proteomes" id="UP000275048">
    <property type="component" value="Unassembled WGS sequence"/>
</dbReference>
<name>A0A3M8A8T5_9MICO</name>
<dbReference type="InterPro" id="IPR036390">
    <property type="entry name" value="WH_DNA-bd_sf"/>
</dbReference>
<keyword evidence="4" id="KW-1185">Reference proteome</keyword>
<dbReference type="RefSeq" id="WP_122937472.1">
    <property type="nucleotide sequence ID" value="NZ_JBHSNT010000069.1"/>
</dbReference>
<feature type="compositionally biased region" description="Pro residues" evidence="1">
    <location>
        <begin position="165"/>
        <end position="178"/>
    </location>
</feature>
<dbReference type="PANTHER" id="PTHR33164">
    <property type="entry name" value="TRANSCRIPTIONAL REGULATOR, MARR FAMILY"/>
    <property type="match status" value="1"/>
</dbReference>
<dbReference type="InterPro" id="IPR036388">
    <property type="entry name" value="WH-like_DNA-bd_sf"/>
</dbReference>
<accession>A0A3M8A8T5</accession>
<proteinExistence type="predicted"/>
<dbReference type="EMBL" id="RHHB01000027">
    <property type="protein sequence ID" value="RNB47017.1"/>
    <property type="molecule type" value="Genomic_DNA"/>
</dbReference>
<gene>
    <name evidence="3" type="ORF">EDM22_12790</name>
</gene>
<feature type="domain" description="HTH marR-type" evidence="2">
    <location>
        <begin position="41"/>
        <end position="145"/>
    </location>
</feature>
<feature type="region of interest" description="Disordered" evidence="1">
    <location>
        <begin position="158"/>
        <end position="178"/>
    </location>
</feature>
<evidence type="ECO:0000313" key="3">
    <source>
        <dbReference type="EMBL" id="RNB47017.1"/>
    </source>
</evidence>
<sequence>MSGPSYWYGAASDDPAAGPTAVDVLEAVRRHREAEAAMRRRTQRAARMGENDLRALRWIVAQERAGLSPNAAGLARALGMSTAASAKLVARLEAAGHLRREPHADDGRVVVLRSRPSAHARIREVLAPMHERMLRLAESLEPVERRTVVDFLDRLGAIVGEPEPPDAPFPPTPPRQDR</sequence>
<dbReference type="PANTHER" id="PTHR33164:SF43">
    <property type="entry name" value="HTH-TYPE TRANSCRIPTIONAL REPRESSOR YETL"/>
    <property type="match status" value="1"/>
</dbReference>
<protein>
    <submittedName>
        <fullName evidence="3">MarR family transcriptional regulator</fullName>
    </submittedName>
</protein>
<dbReference type="SMART" id="SM00347">
    <property type="entry name" value="HTH_MARR"/>
    <property type="match status" value="1"/>
</dbReference>
<comment type="caution">
    <text evidence="3">The sequence shown here is derived from an EMBL/GenBank/DDBJ whole genome shotgun (WGS) entry which is preliminary data.</text>
</comment>
<organism evidence="3 4">
    <name type="scientific">Agromyces tardus</name>
    <dbReference type="NCBI Taxonomy" id="2583849"/>
    <lineage>
        <taxon>Bacteria</taxon>
        <taxon>Bacillati</taxon>
        <taxon>Actinomycetota</taxon>
        <taxon>Actinomycetes</taxon>
        <taxon>Micrococcales</taxon>
        <taxon>Microbacteriaceae</taxon>
        <taxon>Agromyces</taxon>
    </lineage>
</organism>